<reference evidence="4" key="1">
    <citation type="journal article" date="2019" name="J. Bacteriol.">
        <title>A Mutagenic Screen Identifies a TonB-Dependent Receptor Required for the Lanthanide Metal Switch in the Type I Methanotroph 'Methylotuvimicrobium buryatense' 5GB1C.</title>
        <authorList>
            <person name="Groom J.D."/>
            <person name="Ford S.M."/>
            <person name="Pesesky M.W."/>
            <person name="Lidstrom M.E."/>
        </authorList>
    </citation>
    <scope>NUCLEOTIDE SEQUENCE [LARGE SCALE GENOMIC DNA]</scope>
    <source>
        <strain evidence="4">5GB1C</strain>
    </source>
</reference>
<dbReference type="RefSeq" id="WP_017839281.1">
    <property type="nucleotide sequence ID" value="NZ_CP035467.1"/>
</dbReference>
<dbReference type="STRING" id="675511.GCA_000341735_00650"/>
<dbReference type="InterPro" id="IPR026634">
    <property type="entry name" value="TPST-like"/>
</dbReference>
<dbReference type="Gene3D" id="3.40.50.300">
    <property type="entry name" value="P-loop containing nucleotide triphosphate hydrolases"/>
    <property type="match status" value="1"/>
</dbReference>
<dbReference type="KEGG" id="mbur:EQU24_11955"/>
<dbReference type="PANTHER" id="PTHR12788">
    <property type="entry name" value="PROTEIN-TYROSINE SULFOTRANSFERASE 2"/>
    <property type="match status" value="1"/>
</dbReference>
<dbReference type="SUPFAM" id="SSF55718">
    <property type="entry name" value="SCP-like"/>
    <property type="match status" value="1"/>
</dbReference>
<sequence>MKKNVNHDFIYPVFILSCERSGSTMLRYIVDSHKEIACPGHLYIGELCASLNILLTSTLMQNQKNLCAIDKRNFVLNETRKIIDNIMTSYIIEKNKSIWCEKTPMNLEHLDLLDEHYPDAKYICLYRHCMDVVHSSLNLSKHRFLPEHVPFVHRNPGNIIAAMTENWLEKTEKLSEFEKKHQARCFRVKYESIVLEPEKTLERLFNFLGVYWDKYLIDRVFKIEHDNGEGDGRALLSSKIRQDSVGKGTEVPKSGIPDKFLSKLDALLCELGYGNLDNYYQNKGSCDRAKEIDTNILETYLENAIRANRANFPLLRGIWKIVLIGNEDGIWTIDLSGQETIFVKGDTQADFTLRLSSSLLSDMFNGIRDGIEAFSQGEIEVEGLNDKDKLISFGRLILS</sequence>
<evidence type="ECO:0000313" key="3">
    <source>
        <dbReference type="EMBL" id="QCW82878.1"/>
    </source>
</evidence>
<feature type="domain" description="SCP2" evidence="2">
    <location>
        <begin position="320"/>
        <end position="383"/>
    </location>
</feature>
<keyword evidence="1" id="KW-0808">Transferase</keyword>
<name>A0A4P9UNI0_METBY</name>
<proteinExistence type="predicted"/>
<dbReference type="SUPFAM" id="SSF52540">
    <property type="entry name" value="P-loop containing nucleoside triphosphate hydrolases"/>
    <property type="match status" value="1"/>
</dbReference>
<dbReference type="AlphaFoldDB" id="A0A4P9UNI0"/>
<evidence type="ECO:0000259" key="2">
    <source>
        <dbReference type="Pfam" id="PF02036"/>
    </source>
</evidence>
<dbReference type="Pfam" id="PF02036">
    <property type="entry name" value="SCP2"/>
    <property type="match status" value="1"/>
</dbReference>
<dbReference type="EMBL" id="CP035467">
    <property type="protein sequence ID" value="QCW82878.1"/>
    <property type="molecule type" value="Genomic_DNA"/>
</dbReference>
<dbReference type="InterPro" id="IPR003033">
    <property type="entry name" value="SCP2_sterol-bd_dom"/>
</dbReference>
<dbReference type="Proteomes" id="UP000305881">
    <property type="component" value="Chromosome"/>
</dbReference>
<dbReference type="Pfam" id="PF13469">
    <property type="entry name" value="Sulfotransfer_3"/>
    <property type="match status" value="1"/>
</dbReference>
<keyword evidence="4" id="KW-1185">Reference proteome</keyword>
<dbReference type="InterPro" id="IPR027417">
    <property type="entry name" value="P-loop_NTPase"/>
</dbReference>
<organism evidence="3 4">
    <name type="scientific">Methylotuvimicrobium buryatense</name>
    <name type="common">Methylomicrobium buryatense</name>
    <dbReference type="NCBI Taxonomy" id="95641"/>
    <lineage>
        <taxon>Bacteria</taxon>
        <taxon>Pseudomonadati</taxon>
        <taxon>Pseudomonadota</taxon>
        <taxon>Gammaproteobacteria</taxon>
        <taxon>Methylococcales</taxon>
        <taxon>Methylococcaceae</taxon>
        <taxon>Methylotuvimicrobium</taxon>
    </lineage>
</organism>
<dbReference type="OrthoDB" id="9815894at2"/>
<evidence type="ECO:0000313" key="4">
    <source>
        <dbReference type="Proteomes" id="UP000305881"/>
    </source>
</evidence>
<dbReference type="InterPro" id="IPR036527">
    <property type="entry name" value="SCP2_sterol-bd_dom_sf"/>
</dbReference>
<dbReference type="PANTHER" id="PTHR12788:SF10">
    <property type="entry name" value="PROTEIN-TYROSINE SULFOTRANSFERASE"/>
    <property type="match status" value="1"/>
</dbReference>
<dbReference type="GO" id="GO:0008476">
    <property type="term" value="F:protein-tyrosine sulfotransferase activity"/>
    <property type="evidence" value="ECO:0007669"/>
    <property type="project" value="InterPro"/>
</dbReference>
<accession>A0A4P9UNI0</accession>
<dbReference type="Gene3D" id="3.30.1050.10">
    <property type="entry name" value="SCP2 sterol-binding domain"/>
    <property type="match status" value="1"/>
</dbReference>
<protein>
    <submittedName>
        <fullName evidence="3">Sulfotransferase</fullName>
    </submittedName>
</protein>
<gene>
    <name evidence="3" type="ORF">EQU24_11955</name>
</gene>
<evidence type="ECO:0000256" key="1">
    <source>
        <dbReference type="ARBA" id="ARBA00022679"/>
    </source>
</evidence>